<reference evidence="9 10" key="2">
    <citation type="journal article" date="2011" name="PLoS Genet.">
        <title>Caenorhabditis briggsae recombinant inbred line genotypes reveal inter-strain incompatibility and the evolution of recombination.</title>
        <authorList>
            <person name="Ross J.A."/>
            <person name="Koboldt D.C."/>
            <person name="Staisch J.E."/>
            <person name="Chamberlin H.M."/>
            <person name="Gupta B.P."/>
            <person name="Miller R.D."/>
            <person name="Baird S.E."/>
            <person name="Haag E.S."/>
        </authorList>
    </citation>
    <scope>NUCLEOTIDE SEQUENCE [LARGE SCALE GENOMIC DNA]</scope>
    <source>
        <strain evidence="9 10">AF16</strain>
    </source>
</reference>
<keyword evidence="3 8" id="KW-0328">Glycosyltransferase</keyword>
<dbReference type="PANTHER" id="PTHR21461">
    <property type="entry name" value="GLYCOSYLTRANSFERASE FAMILY 92 PROTEIN"/>
    <property type="match status" value="1"/>
</dbReference>
<dbReference type="GO" id="GO:0006491">
    <property type="term" value="P:N-glycan processing"/>
    <property type="evidence" value="ECO:0007669"/>
    <property type="project" value="EnsemblMetazoa"/>
</dbReference>
<keyword evidence="5" id="KW-0812">Transmembrane</keyword>
<evidence type="ECO:0000313" key="9">
    <source>
        <dbReference type="EMBL" id="CAP29274.2"/>
    </source>
</evidence>
<dbReference type="GO" id="GO:0005737">
    <property type="term" value="C:cytoplasm"/>
    <property type="evidence" value="ECO:0000318"/>
    <property type="project" value="GO_Central"/>
</dbReference>
<dbReference type="InterPro" id="IPR008166">
    <property type="entry name" value="Glyco_transf_92"/>
</dbReference>
<dbReference type="GO" id="GO:0016020">
    <property type="term" value="C:membrane"/>
    <property type="evidence" value="ECO:0007669"/>
    <property type="project" value="UniProtKB-SubCell"/>
</dbReference>
<keyword evidence="7" id="KW-0472">Membrane</keyword>
<dbReference type="Pfam" id="PF01697">
    <property type="entry name" value="Glyco_transf_92"/>
    <property type="match status" value="1"/>
</dbReference>
<dbReference type="OMA" id="IPIRYRI"/>
<dbReference type="WormBase" id="CBG09285">
    <property type="protein sequence ID" value="CBP36932"/>
    <property type="gene ID" value="WBGene00030896"/>
    <property type="gene designation" value="Cbr-galt-1"/>
</dbReference>
<organism evidence="9 10">
    <name type="scientific">Caenorhabditis briggsae</name>
    <dbReference type="NCBI Taxonomy" id="6238"/>
    <lineage>
        <taxon>Eukaryota</taxon>
        <taxon>Metazoa</taxon>
        <taxon>Ecdysozoa</taxon>
        <taxon>Nematoda</taxon>
        <taxon>Chromadorea</taxon>
        <taxon>Rhabditida</taxon>
        <taxon>Rhabditina</taxon>
        <taxon>Rhabditomorpha</taxon>
        <taxon>Rhabditoidea</taxon>
        <taxon>Rhabditidae</taxon>
        <taxon>Peloderinae</taxon>
        <taxon>Caenorhabditis</taxon>
    </lineage>
</organism>
<dbReference type="EC" id="2.4.1.-" evidence="8"/>
<evidence type="ECO:0000256" key="2">
    <source>
        <dbReference type="ARBA" id="ARBA00007647"/>
    </source>
</evidence>
<accession>A8X9G2</accession>
<dbReference type="Proteomes" id="UP000008549">
    <property type="component" value="Unassembled WGS sequence"/>
</dbReference>
<dbReference type="CAZy" id="GT92">
    <property type="family name" value="Glycosyltransferase Family 92"/>
</dbReference>
<evidence type="ECO:0000256" key="8">
    <source>
        <dbReference type="RuleBase" id="RU366017"/>
    </source>
</evidence>
<dbReference type="GO" id="GO:0003831">
    <property type="term" value="F:beta-N-acetylglucosaminylglycopeptide beta-1,4-galactosyltransferase activity"/>
    <property type="evidence" value="ECO:0007669"/>
    <property type="project" value="EnsemblMetazoa"/>
</dbReference>
<dbReference type="InParanoid" id="A8X9G2"/>
<evidence type="ECO:0000313" key="11">
    <source>
        <dbReference type="WormBase" id="CBG09285"/>
    </source>
</evidence>
<evidence type="ECO:0000313" key="10">
    <source>
        <dbReference type="Proteomes" id="UP000008549"/>
    </source>
</evidence>
<dbReference type="STRING" id="6238.A8X9G2"/>
<keyword evidence="4 8" id="KW-0808">Transferase</keyword>
<evidence type="ECO:0000256" key="7">
    <source>
        <dbReference type="ARBA" id="ARBA00023136"/>
    </source>
</evidence>
<name>A8X9G2_CAEBR</name>
<dbReference type="GO" id="GO:0016757">
    <property type="term" value="F:glycosyltransferase activity"/>
    <property type="evidence" value="ECO:0000318"/>
    <property type="project" value="GO_Central"/>
</dbReference>
<protein>
    <recommendedName>
        <fullName evidence="8">Glycosyltransferase family 92 protein</fullName>
        <ecNumber evidence="8">2.4.1.-</ecNumber>
    </recommendedName>
</protein>
<dbReference type="FunCoup" id="A8X9G2">
    <property type="interactions" value="31"/>
</dbReference>
<comment type="subcellular location">
    <subcellularLocation>
        <location evidence="1">Membrane</location>
        <topology evidence="1">Single-pass membrane protein</topology>
    </subcellularLocation>
</comment>
<reference evidence="9 10" key="1">
    <citation type="journal article" date="2003" name="PLoS Biol.">
        <title>The genome sequence of Caenorhabditis briggsae: a platform for comparative genomics.</title>
        <authorList>
            <person name="Stein L.D."/>
            <person name="Bao Z."/>
            <person name="Blasiar D."/>
            <person name="Blumenthal T."/>
            <person name="Brent M.R."/>
            <person name="Chen N."/>
            <person name="Chinwalla A."/>
            <person name="Clarke L."/>
            <person name="Clee C."/>
            <person name="Coghlan A."/>
            <person name="Coulson A."/>
            <person name="D'Eustachio P."/>
            <person name="Fitch D.H."/>
            <person name="Fulton L.A."/>
            <person name="Fulton R.E."/>
            <person name="Griffiths-Jones S."/>
            <person name="Harris T.W."/>
            <person name="Hillier L.W."/>
            <person name="Kamath R."/>
            <person name="Kuwabara P.E."/>
            <person name="Mardis E.R."/>
            <person name="Marra M.A."/>
            <person name="Miner T.L."/>
            <person name="Minx P."/>
            <person name="Mullikin J.C."/>
            <person name="Plumb R.W."/>
            <person name="Rogers J."/>
            <person name="Schein J.E."/>
            <person name="Sohrmann M."/>
            <person name="Spieth J."/>
            <person name="Stajich J.E."/>
            <person name="Wei C."/>
            <person name="Willey D."/>
            <person name="Wilson R.K."/>
            <person name="Durbin R."/>
            <person name="Waterston R.H."/>
        </authorList>
    </citation>
    <scope>NUCLEOTIDE SEQUENCE [LARGE SCALE GENOMIC DNA]</scope>
    <source>
        <strain evidence="9 10">AF16</strain>
    </source>
</reference>
<dbReference type="EMBL" id="HE600954">
    <property type="protein sequence ID" value="CAP29274.2"/>
    <property type="molecule type" value="Genomic_DNA"/>
</dbReference>
<evidence type="ECO:0000256" key="4">
    <source>
        <dbReference type="ARBA" id="ARBA00022679"/>
    </source>
</evidence>
<keyword evidence="6" id="KW-1133">Transmembrane helix</keyword>
<evidence type="ECO:0000256" key="3">
    <source>
        <dbReference type="ARBA" id="ARBA00022676"/>
    </source>
</evidence>
<dbReference type="AlphaFoldDB" id="A8X9G2"/>
<keyword evidence="10" id="KW-1185">Reference proteome</keyword>
<evidence type="ECO:0000256" key="5">
    <source>
        <dbReference type="ARBA" id="ARBA00022692"/>
    </source>
</evidence>
<evidence type="ECO:0000256" key="6">
    <source>
        <dbReference type="ARBA" id="ARBA00022989"/>
    </source>
</evidence>
<dbReference type="PANTHER" id="PTHR21461:SF87">
    <property type="entry name" value="GH12965P"/>
    <property type="match status" value="1"/>
</dbReference>
<dbReference type="eggNOG" id="ENOG502S8SJ">
    <property type="taxonomic scope" value="Eukaryota"/>
</dbReference>
<proteinExistence type="inferred from homology"/>
<gene>
    <name evidence="11" type="primary">galt-1</name>
    <name evidence="9" type="synonym">Cbr-galt-1</name>
    <name evidence="11" type="ORF">CBG09285</name>
    <name evidence="9" type="ORF">CBG_09285</name>
</gene>
<sequence>MPRITASKIVLLSVLSLLTVFYLNTFSSIKIENDLDGTDYDLDYIESDIKKTRRLLNEIPDPSQNRVQFFKLDDNGYAFSAYTDNRKGNMGHKYVRILVFLTKFDDFSCEINSKKSYVVTLYELSENHNMKWKMYILNCLLPDGITFNDVNSVKISRSSSKLSVQIPIRYRIQDEKMMTPDEYDYKLSICVPALFGNVYYPRRIIEFVELNSLQDIDKIYIYYNPLEMTDEATERTLKFYSNNGKINLIEFILPFSTRDVWYYGQLATVTDCLLRNTGITQYTFFNDLDEFFVPVLDNQTLSETVSGLFENRKIASQRTALKFISTKINRSPVTLNNIVSSKNFETRFTKCVVRPEMVFEQGIHHTSRVIQDDYETPSHDGSLLRVYHYREPRYCCENENLLKQRYDKKLQEVFDAVVLMLEV</sequence>
<dbReference type="HOGENOM" id="CLU_053206_0_0_1"/>
<evidence type="ECO:0000256" key="1">
    <source>
        <dbReference type="ARBA" id="ARBA00004167"/>
    </source>
</evidence>
<comment type="similarity">
    <text evidence="2 8">Belongs to the glycosyltransferase 92 family.</text>
</comment>